<evidence type="ECO:0000259" key="3">
    <source>
        <dbReference type="Pfam" id="PF14535"/>
    </source>
</evidence>
<dbReference type="EMBL" id="CP087164">
    <property type="protein sequence ID" value="UGS34748.1"/>
    <property type="molecule type" value="Genomic_DNA"/>
</dbReference>
<dbReference type="EC" id="6.2.1.30" evidence="4"/>
<dbReference type="Gene3D" id="3.30.300.30">
    <property type="match status" value="1"/>
</dbReference>
<dbReference type="InterPro" id="IPR045851">
    <property type="entry name" value="AMP-bd_C_sf"/>
</dbReference>
<keyword evidence="5" id="KW-1185">Reference proteome</keyword>
<dbReference type="PANTHER" id="PTHR43845:SF1">
    <property type="entry name" value="BLR5969 PROTEIN"/>
    <property type="match status" value="1"/>
</dbReference>
<dbReference type="PANTHER" id="PTHR43845">
    <property type="entry name" value="BLR5969 PROTEIN"/>
    <property type="match status" value="1"/>
</dbReference>
<dbReference type="KEGG" id="sbae:DSM104329_01130"/>
<proteinExistence type="predicted"/>
<gene>
    <name evidence="4" type="ORF">DSM104329_01130</name>
</gene>
<accession>A0A9E6XV99</accession>
<protein>
    <submittedName>
        <fullName evidence="4">Phenylacetate-coenzyme A ligase</fullName>
        <ecNumber evidence="4">6.2.1.30</ecNumber>
    </submittedName>
</protein>
<dbReference type="Pfam" id="PF00501">
    <property type="entry name" value="AMP-binding"/>
    <property type="match status" value="1"/>
</dbReference>
<reference evidence="4" key="1">
    <citation type="journal article" date="2022" name="Int. J. Syst. Evol. Microbiol.">
        <title>Pseudomonas aegrilactucae sp. nov. and Pseudomonas morbosilactucae sp. nov., pathogens causing bacterial rot of lettuce in Japan.</title>
        <authorList>
            <person name="Sawada H."/>
            <person name="Fujikawa T."/>
            <person name="Satou M."/>
        </authorList>
    </citation>
    <scope>NUCLEOTIDE SEQUENCE</scope>
    <source>
        <strain evidence="4">0166_1</strain>
    </source>
</reference>
<evidence type="ECO:0000256" key="1">
    <source>
        <dbReference type="SAM" id="MobiDB-lite"/>
    </source>
</evidence>
<evidence type="ECO:0000313" key="5">
    <source>
        <dbReference type="Proteomes" id="UP001162834"/>
    </source>
</evidence>
<dbReference type="InterPro" id="IPR000873">
    <property type="entry name" value="AMP-dep_synth/lig_dom"/>
</dbReference>
<feature type="domain" description="AMP-dependent synthetase/ligase" evidence="2">
    <location>
        <begin position="92"/>
        <end position="300"/>
    </location>
</feature>
<sequence length="451" mass="49550">MSAGARGGLYEPEREAADPAQRDAGSLAQLQVQLARCYERIPFYRRHWDAARFHPDQVRTWDDFTQRCPTIDKKQLVADQAEHPPFGSYLGIDPSEVVRIQASTGTSGVPTLYGVGAEDWARAGRAFAMTQWAMGVRPDDVVHFAFPFSLFFGGWGVLYGAETIGATCLPIGANDTQRHVELLFRVGSTVLEATPSYVLHMAEVARELGHDPARSPLRRAIVGGEAGGAIGPTRARIMEAWGLESVCDSGSTSEMFPFCTNTECTAMQGPHLWSDEVWTEVVAGDDPHRRLPEGERGAVVYTHLWRTSQPMIRFAPGDAAVMTTEPCPCGRTYPRLAGGILGRLDDMLVVRGVNVYPSAIEHALRSIGGLGLEFRVFVDRREAMDEITVQAELADDTPGEDERAQLQRRAAEALRYHCQVRIGCELVAPGTFERATLKARRVIDRRAAAGV</sequence>
<keyword evidence="4" id="KW-0436">Ligase</keyword>
<name>A0A9E6XV99_9ACTN</name>
<dbReference type="InterPro" id="IPR042099">
    <property type="entry name" value="ANL_N_sf"/>
</dbReference>
<feature type="domain" description="AMP-dependent ligase C-terminal" evidence="3">
    <location>
        <begin position="352"/>
        <end position="446"/>
    </location>
</feature>
<dbReference type="Pfam" id="PF14535">
    <property type="entry name" value="AMP-binding_C_2"/>
    <property type="match status" value="1"/>
</dbReference>
<dbReference type="InterPro" id="IPR028154">
    <property type="entry name" value="AMP-dep_Lig_C"/>
</dbReference>
<dbReference type="Proteomes" id="UP001162834">
    <property type="component" value="Chromosome"/>
</dbReference>
<dbReference type="SUPFAM" id="SSF56801">
    <property type="entry name" value="Acetyl-CoA synthetase-like"/>
    <property type="match status" value="1"/>
</dbReference>
<dbReference type="GO" id="GO:0047475">
    <property type="term" value="F:phenylacetate-CoA ligase activity"/>
    <property type="evidence" value="ECO:0007669"/>
    <property type="project" value="UniProtKB-EC"/>
</dbReference>
<feature type="compositionally biased region" description="Basic and acidic residues" evidence="1">
    <location>
        <begin position="11"/>
        <end position="21"/>
    </location>
</feature>
<organism evidence="4 5">
    <name type="scientific">Capillimicrobium parvum</name>
    <dbReference type="NCBI Taxonomy" id="2884022"/>
    <lineage>
        <taxon>Bacteria</taxon>
        <taxon>Bacillati</taxon>
        <taxon>Actinomycetota</taxon>
        <taxon>Thermoleophilia</taxon>
        <taxon>Solirubrobacterales</taxon>
        <taxon>Capillimicrobiaceae</taxon>
        <taxon>Capillimicrobium</taxon>
    </lineage>
</organism>
<dbReference type="AlphaFoldDB" id="A0A9E6XV99"/>
<evidence type="ECO:0000313" key="4">
    <source>
        <dbReference type="EMBL" id="UGS34748.1"/>
    </source>
</evidence>
<dbReference type="RefSeq" id="WP_259314415.1">
    <property type="nucleotide sequence ID" value="NZ_CP087164.1"/>
</dbReference>
<dbReference type="Gene3D" id="3.40.50.12780">
    <property type="entry name" value="N-terminal domain of ligase-like"/>
    <property type="match status" value="1"/>
</dbReference>
<evidence type="ECO:0000259" key="2">
    <source>
        <dbReference type="Pfam" id="PF00501"/>
    </source>
</evidence>
<feature type="region of interest" description="Disordered" evidence="1">
    <location>
        <begin position="1"/>
        <end position="23"/>
    </location>
</feature>